<dbReference type="EMBL" id="JAVFWL010000002">
    <property type="protein sequence ID" value="KAK6732176.1"/>
    <property type="molecule type" value="Genomic_DNA"/>
</dbReference>
<evidence type="ECO:0000256" key="2">
    <source>
        <dbReference type="SAM" id="Phobius"/>
    </source>
</evidence>
<proteinExistence type="predicted"/>
<protein>
    <submittedName>
        <fullName evidence="3">Uncharacterized protein</fullName>
    </submittedName>
</protein>
<gene>
    <name evidence="3" type="primary">Necator_chrII.g4305</name>
    <name evidence="3" type="ORF">RB195_016513</name>
</gene>
<feature type="compositionally biased region" description="Low complexity" evidence="1">
    <location>
        <begin position="102"/>
        <end position="114"/>
    </location>
</feature>
<feature type="compositionally biased region" description="Basic and acidic residues" evidence="1">
    <location>
        <begin position="133"/>
        <end position="147"/>
    </location>
</feature>
<keyword evidence="2" id="KW-1133">Transmembrane helix</keyword>
<keyword evidence="4" id="KW-1185">Reference proteome</keyword>
<comment type="caution">
    <text evidence="3">The sequence shown here is derived from an EMBL/GenBank/DDBJ whole genome shotgun (WGS) entry which is preliminary data.</text>
</comment>
<keyword evidence="2" id="KW-0472">Membrane</keyword>
<evidence type="ECO:0000256" key="1">
    <source>
        <dbReference type="SAM" id="MobiDB-lite"/>
    </source>
</evidence>
<evidence type="ECO:0000313" key="3">
    <source>
        <dbReference type="EMBL" id="KAK6732176.1"/>
    </source>
</evidence>
<evidence type="ECO:0000313" key="4">
    <source>
        <dbReference type="Proteomes" id="UP001303046"/>
    </source>
</evidence>
<organism evidence="3 4">
    <name type="scientific">Necator americanus</name>
    <name type="common">Human hookworm</name>
    <dbReference type="NCBI Taxonomy" id="51031"/>
    <lineage>
        <taxon>Eukaryota</taxon>
        <taxon>Metazoa</taxon>
        <taxon>Ecdysozoa</taxon>
        <taxon>Nematoda</taxon>
        <taxon>Chromadorea</taxon>
        <taxon>Rhabditida</taxon>
        <taxon>Rhabditina</taxon>
        <taxon>Rhabditomorpha</taxon>
        <taxon>Strongyloidea</taxon>
        <taxon>Ancylostomatidae</taxon>
        <taxon>Bunostominae</taxon>
        <taxon>Necator</taxon>
    </lineage>
</organism>
<dbReference type="Proteomes" id="UP001303046">
    <property type="component" value="Unassembled WGS sequence"/>
</dbReference>
<sequence length="185" mass="21114">MASTKELYADDPPFIDVALTLRSCGCGYMIVLAMYLNTLLMIAINFKVAPPSLEEEQRQATFQQVSGKEAKPIPEKKEESKQPFDKYEEAQTQEEQMEVKEAASPALLPLAKTAPPEPSSHKEKQKEKRKKERPKEKEKKDTRDKTLKSAQMSIRLPRAPKGHHEEELEQMEKFLAEDDISAIEK</sequence>
<feature type="compositionally biased region" description="Basic and acidic residues" evidence="1">
    <location>
        <begin position="68"/>
        <end position="89"/>
    </location>
</feature>
<reference evidence="3 4" key="1">
    <citation type="submission" date="2023-08" db="EMBL/GenBank/DDBJ databases">
        <title>A Necator americanus chromosomal reference genome.</title>
        <authorList>
            <person name="Ilik V."/>
            <person name="Petrzelkova K.J."/>
            <person name="Pardy F."/>
            <person name="Fuh T."/>
            <person name="Niatou-Singa F.S."/>
            <person name="Gouil Q."/>
            <person name="Baker L."/>
            <person name="Ritchie M.E."/>
            <person name="Jex A.R."/>
            <person name="Gazzola D."/>
            <person name="Li H."/>
            <person name="Toshio Fujiwara R."/>
            <person name="Zhan B."/>
            <person name="Aroian R.V."/>
            <person name="Pafco B."/>
            <person name="Schwarz E.M."/>
        </authorList>
    </citation>
    <scope>NUCLEOTIDE SEQUENCE [LARGE SCALE GENOMIC DNA]</scope>
    <source>
        <strain evidence="3 4">Aroian</strain>
        <tissue evidence="3">Whole animal</tissue>
    </source>
</reference>
<feature type="transmembrane region" description="Helical" evidence="2">
    <location>
        <begin position="20"/>
        <end position="44"/>
    </location>
</feature>
<keyword evidence="2" id="KW-0812">Transmembrane</keyword>
<accession>A0ABR1C4J3</accession>
<feature type="region of interest" description="Disordered" evidence="1">
    <location>
        <begin position="58"/>
        <end position="167"/>
    </location>
</feature>
<name>A0ABR1C4J3_NECAM</name>